<evidence type="ECO:0000313" key="1">
    <source>
        <dbReference type="EMBL" id="KAK3777518.1"/>
    </source>
</evidence>
<dbReference type="EMBL" id="JAWDGP010003068">
    <property type="protein sequence ID" value="KAK3777518.1"/>
    <property type="molecule type" value="Genomic_DNA"/>
</dbReference>
<sequence length="158" mass="17141">MPYNDSVERIGQGKPCIERVLGEKGTSLEWRSPGEPRSQAVVGLYSAVAPPTAREVTAQVLSDLSEFQVCTFPSTIATICFDLNALGLGLTSQSRGSLVLFAYWNNNRVESNGVFESLDVDLKYRIESIDFLAVSGVDPSPISLEITIPLESELCLIG</sequence>
<gene>
    <name evidence="1" type="ORF">RRG08_044808</name>
</gene>
<proteinExistence type="predicted"/>
<keyword evidence="2" id="KW-1185">Reference proteome</keyword>
<dbReference type="AlphaFoldDB" id="A0AAE0ZXH2"/>
<name>A0AAE0ZXH2_9GAST</name>
<accession>A0AAE0ZXH2</accession>
<organism evidence="1 2">
    <name type="scientific">Elysia crispata</name>
    <name type="common">lettuce slug</name>
    <dbReference type="NCBI Taxonomy" id="231223"/>
    <lineage>
        <taxon>Eukaryota</taxon>
        <taxon>Metazoa</taxon>
        <taxon>Spiralia</taxon>
        <taxon>Lophotrochozoa</taxon>
        <taxon>Mollusca</taxon>
        <taxon>Gastropoda</taxon>
        <taxon>Heterobranchia</taxon>
        <taxon>Euthyneura</taxon>
        <taxon>Panpulmonata</taxon>
        <taxon>Sacoglossa</taxon>
        <taxon>Placobranchoidea</taxon>
        <taxon>Plakobranchidae</taxon>
        <taxon>Elysia</taxon>
    </lineage>
</organism>
<comment type="caution">
    <text evidence="1">The sequence shown here is derived from an EMBL/GenBank/DDBJ whole genome shotgun (WGS) entry which is preliminary data.</text>
</comment>
<evidence type="ECO:0000313" key="2">
    <source>
        <dbReference type="Proteomes" id="UP001283361"/>
    </source>
</evidence>
<reference evidence="1" key="1">
    <citation type="journal article" date="2023" name="G3 (Bethesda)">
        <title>A reference genome for the long-term kleptoplast-retaining sea slug Elysia crispata morphotype clarki.</title>
        <authorList>
            <person name="Eastman K.E."/>
            <person name="Pendleton A.L."/>
            <person name="Shaikh M.A."/>
            <person name="Suttiyut T."/>
            <person name="Ogas R."/>
            <person name="Tomko P."/>
            <person name="Gavelis G."/>
            <person name="Widhalm J.R."/>
            <person name="Wisecaver J.H."/>
        </authorList>
    </citation>
    <scope>NUCLEOTIDE SEQUENCE</scope>
    <source>
        <strain evidence="1">ECLA1</strain>
    </source>
</reference>
<protein>
    <submittedName>
        <fullName evidence="1">Uncharacterized protein</fullName>
    </submittedName>
</protein>
<dbReference type="Proteomes" id="UP001283361">
    <property type="component" value="Unassembled WGS sequence"/>
</dbReference>